<feature type="region of interest" description="Disordered" evidence="1">
    <location>
        <begin position="203"/>
        <end position="229"/>
    </location>
</feature>
<gene>
    <name evidence="2" type="ORF">FNV43_RR03911</name>
</gene>
<feature type="compositionally biased region" description="Basic residues" evidence="1">
    <location>
        <begin position="74"/>
        <end position="83"/>
    </location>
</feature>
<dbReference type="EMBL" id="VOIH02000002">
    <property type="protein sequence ID" value="KAF3453471.1"/>
    <property type="molecule type" value="Genomic_DNA"/>
</dbReference>
<evidence type="ECO:0000256" key="1">
    <source>
        <dbReference type="SAM" id="MobiDB-lite"/>
    </source>
</evidence>
<evidence type="ECO:0000313" key="2">
    <source>
        <dbReference type="EMBL" id="KAF3453471.1"/>
    </source>
</evidence>
<feature type="region of interest" description="Disordered" evidence="1">
    <location>
        <begin position="506"/>
        <end position="534"/>
    </location>
</feature>
<sequence>MADYAAPSFSLGLDLGLDSEPEIAVEESSSSKTAPAPATDPLLNLPTSPGNEDEELELLVEDSDNETGPEPPRILKRLRRGPTHFRETPTSLCNGDDDIEDFSSQEDGVKELHPSTWYQSMCSSSKVPLHGCGVITTQSSNQWKERKKKTVSGISASASMEKSQNEKMFPRLTISPLRRFQLIDSDSDDPSACEDVSRMPHKIDLSSKKQQLNPGPSVSPSDKMRKAPDGMPQNVDLWKDFSPVKSFHIPTPALDEVCEEYFGSVKDKNVAENSGSKVCSQRNWVSDETANGQNIEKSLNFAGPLPPAHYYFFHKDARIRKLVRDRLPHFFPLGAIDNGGNQHYGASVIDYMGQFSNEEPSKRQTTQQTDLQRSSKRGRGDILQASESWMDAEKCDTAQNSRVKKRTKNGKNKSDKSNAGEVLHASESWVEPEQGKATRTSRVKKSSKQRNVSKRVNAGEVLHGSGSWVDPRSSQSAGRQSAGHWYTAPDGRKVYVNKSGQELTGQIAYRHYRKDNGARFRKGKAKTNPKKKKG</sequence>
<reference evidence="2" key="1">
    <citation type="submission" date="2020-03" db="EMBL/GenBank/DDBJ databases">
        <title>A high-quality chromosome-level genome assembly of a woody plant with both climbing and erect habits, Rhamnella rubrinervis.</title>
        <authorList>
            <person name="Lu Z."/>
            <person name="Yang Y."/>
            <person name="Zhu X."/>
            <person name="Sun Y."/>
        </authorList>
    </citation>
    <scope>NUCLEOTIDE SEQUENCE</scope>
    <source>
        <strain evidence="2">BYM</strain>
        <tissue evidence="2">Leaf</tissue>
    </source>
</reference>
<feature type="compositionally biased region" description="Polar residues" evidence="1">
    <location>
        <begin position="208"/>
        <end position="220"/>
    </location>
</feature>
<organism evidence="2 3">
    <name type="scientific">Rhamnella rubrinervis</name>
    <dbReference type="NCBI Taxonomy" id="2594499"/>
    <lineage>
        <taxon>Eukaryota</taxon>
        <taxon>Viridiplantae</taxon>
        <taxon>Streptophyta</taxon>
        <taxon>Embryophyta</taxon>
        <taxon>Tracheophyta</taxon>
        <taxon>Spermatophyta</taxon>
        <taxon>Magnoliopsida</taxon>
        <taxon>eudicotyledons</taxon>
        <taxon>Gunneridae</taxon>
        <taxon>Pentapetalae</taxon>
        <taxon>rosids</taxon>
        <taxon>fabids</taxon>
        <taxon>Rosales</taxon>
        <taxon>Rhamnaceae</taxon>
        <taxon>rhamnoid group</taxon>
        <taxon>Rhamneae</taxon>
        <taxon>Rhamnella</taxon>
    </lineage>
</organism>
<accession>A0A8K0MP37</accession>
<name>A0A8K0MP37_9ROSA</name>
<dbReference type="PANTHER" id="PTHR38371:SF1">
    <property type="entry name" value="RHO GTPASE-ACTIVATING PROTEIN"/>
    <property type="match status" value="1"/>
</dbReference>
<proteinExistence type="predicted"/>
<dbReference type="Proteomes" id="UP000796880">
    <property type="component" value="Unassembled WGS sequence"/>
</dbReference>
<feature type="compositionally biased region" description="Acidic residues" evidence="1">
    <location>
        <begin position="51"/>
        <end position="67"/>
    </location>
</feature>
<feature type="compositionally biased region" description="Basic residues" evidence="1">
    <location>
        <begin position="519"/>
        <end position="534"/>
    </location>
</feature>
<dbReference type="AlphaFoldDB" id="A0A8K0MP37"/>
<feature type="compositionally biased region" description="Basic residues" evidence="1">
    <location>
        <begin position="402"/>
        <end position="411"/>
    </location>
</feature>
<protein>
    <submittedName>
        <fullName evidence="2">Uncharacterized protein</fullName>
    </submittedName>
</protein>
<feature type="region of interest" description="Disordered" evidence="1">
    <location>
        <begin position="20"/>
        <end position="102"/>
    </location>
</feature>
<dbReference type="PANTHER" id="PTHR38371">
    <property type="entry name" value="RHO GTPASE-ACTIVATING PROTEIN"/>
    <property type="match status" value="1"/>
</dbReference>
<comment type="caution">
    <text evidence="2">The sequence shown here is derived from an EMBL/GenBank/DDBJ whole genome shotgun (WGS) entry which is preliminary data.</text>
</comment>
<keyword evidence="3" id="KW-1185">Reference proteome</keyword>
<feature type="compositionally biased region" description="Polar residues" evidence="1">
    <location>
        <begin position="357"/>
        <end position="372"/>
    </location>
</feature>
<dbReference type="OrthoDB" id="1671977at2759"/>
<feature type="region of interest" description="Disordered" evidence="1">
    <location>
        <begin position="357"/>
        <end position="486"/>
    </location>
</feature>
<evidence type="ECO:0000313" key="3">
    <source>
        <dbReference type="Proteomes" id="UP000796880"/>
    </source>
</evidence>
<feature type="compositionally biased region" description="Basic residues" evidence="1">
    <location>
        <begin position="439"/>
        <end position="453"/>
    </location>
</feature>